<evidence type="ECO:0000313" key="1">
    <source>
        <dbReference type="EMBL" id="QQK79891.1"/>
    </source>
</evidence>
<reference evidence="1 2" key="1">
    <citation type="submission" date="2020-06" db="EMBL/GenBank/DDBJ databases">
        <title>Genomic analysis of Salicibibacter sp. NKC21-4.</title>
        <authorList>
            <person name="Oh Y.J."/>
        </authorList>
    </citation>
    <scope>NUCLEOTIDE SEQUENCE [LARGE SCALE GENOMIC DNA]</scope>
    <source>
        <strain evidence="1 2">NKC21-4</strain>
    </source>
</reference>
<proteinExistence type="predicted"/>
<dbReference type="AlphaFoldDB" id="A0A7T6ZAF7"/>
<sequence>MRSWIILGVVALVLLLGLGVYGFYQSIEAPKEEQKEAVAWLVSEDEDAETFDDFHVFYGMETIYVATTTQTDGDQYYWFYDEGYEQIERVPLADVTDEETVINEARSEHGEIDVREIRIGFEEEEIVYELVYSDADDILYYDYYTAEEGESFKQYRLPGNG</sequence>
<gene>
    <name evidence="1" type="ORF">HUG20_08335</name>
</gene>
<dbReference type="RefSeq" id="WP_200090045.1">
    <property type="nucleotide sequence ID" value="NZ_CP054706.1"/>
</dbReference>
<evidence type="ECO:0000313" key="2">
    <source>
        <dbReference type="Proteomes" id="UP000595349"/>
    </source>
</evidence>
<protein>
    <recommendedName>
        <fullName evidence="3">DUF5590 domain-containing protein</fullName>
    </recommendedName>
</protein>
<organism evidence="1 2">
    <name type="scientific">Salicibibacter cibi</name>
    <dbReference type="NCBI Taxonomy" id="2743001"/>
    <lineage>
        <taxon>Bacteria</taxon>
        <taxon>Bacillati</taxon>
        <taxon>Bacillota</taxon>
        <taxon>Bacilli</taxon>
        <taxon>Bacillales</taxon>
        <taxon>Bacillaceae</taxon>
        <taxon>Salicibibacter</taxon>
    </lineage>
</organism>
<dbReference type="InterPro" id="IPR046350">
    <property type="entry name" value="Cystatin_sf"/>
</dbReference>
<name>A0A7T6ZAF7_9BACI</name>
<dbReference type="Proteomes" id="UP000595349">
    <property type="component" value="Chromosome"/>
</dbReference>
<evidence type="ECO:0008006" key="3">
    <source>
        <dbReference type="Google" id="ProtNLM"/>
    </source>
</evidence>
<dbReference type="SUPFAM" id="SSF54403">
    <property type="entry name" value="Cystatin/monellin"/>
    <property type="match status" value="1"/>
</dbReference>
<dbReference type="KEGG" id="scib:HUG20_08335"/>
<dbReference type="Gene3D" id="3.10.450.40">
    <property type="match status" value="1"/>
</dbReference>
<accession>A0A7T6ZAF7</accession>
<dbReference type="EMBL" id="CP054706">
    <property type="protein sequence ID" value="QQK79891.1"/>
    <property type="molecule type" value="Genomic_DNA"/>
</dbReference>
<keyword evidence="2" id="KW-1185">Reference proteome</keyword>